<name>A0A7M1RWG1_9CAUD</name>
<protein>
    <submittedName>
        <fullName evidence="1">Uncharacterized protein</fullName>
    </submittedName>
</protein>
<sequence>MLILNSKLKTYSVKLPTDISEVDNNYFDNLLKDIKLAPNYSIVAICYIDRLFSVVSDFKNNAGSKQANVIPLIAKLNDTENNLSFKQGDIVICNPTELEMGTHLSLKQNAISLANVANYVIQDKELYNDVISGRFFNDGKSLGAAEAKTTAPDVIFVEFKIVPNCAIKGSYSPKENIYCTMKEYHKSDLN</sequence>
<evidence type="ECO:0000313" key="2">
    <source>
        <dbReference type="Proteomes" id="UP000593979"/>
    </source>
</evidence>
<dbReference type="KEGG" id="vg:65129248"/>
<accession>A0A7M1RWG1</accession>
<dbReference type="EMBL" id="MT774383">
    <property type="protein sequence ID" value="QOR58767.1"/>
    <property type="molecule type" value="Genomic_DNA"/>
</dbReference>
<dbReference type="GeneID" id="65129248"/>
<reference evidence="1 2" key="1">
    <citation type="submission" date="2020-07" db="EMBL/GenBank/DDBJ databases">
        <title>Taxonomic proposal: Crassvirales, a new order of highly abundant and diverse bacterial viruses.</title>
        <authorList>
            <person name="Shkoporov A.N."/>
            <person name="Stockdale S.R."/>
            <person name="Guerin E."/>
            <person name="Ross R.P."/>
            <person name="Hill C."/>
        </authorList>
    </citation>
    <scope>NUCLEOTIDE SEQUENCE [LARGE SCALE GENOMIC DNA]</scope>
</reference>
<organism evidence="1 2">
    <name type="scientific">uncultured phage cr11_1</name>
    <dbReference type="NCBI Taxonomy" id="2772067"/>
    <lineage>
        <taxon>Viruses</taxon>
        <taxon>Duplodnaviria</taxon>
        <taxon>Heunggongvirae</taxon>
        <taxon>Uroviricota</taxon>
        <taxon>Caudoviricetes</taxon>
        <taxon>Crassvirales</taxon>
        <taxon>Intestiviridae</taxon>
        <taxon>Crudevirinae</taxon>
        <taxon>Delmidovirus</taxon>
        <taxon>Delmidovirus splanchnicus</taxon>
    </lineage>
</organism>
<dbReference type="RefSeq" id="YP_010110925.1">
    <property type="nucleotide sequence ID" value="NC_055876.1"/>
</dbReference>
<proteinExistence type="predicted"/>
<keyword evidence="2" id="KW-1185">Reference proteome</keyword>
<dbReference type="Proteomes" id="UP000593979">
    <property type="component" value="Segment"/>
</dbReference>
<evidence type="ECO:0000313" key="1">
    <source>
        <dbReference type="EMBL" id="QOR58767.1"/>
    </source>
</evidence>